<feature type="compositionally biased region" description="Basic and acidic residues" evidence="1">
    <location>
        <begin position="81"/>
        <end position="92"/>
    </location>
</feature>
<evidence type="ECO:0000313" key="3">
    <source>
        <dbReference type="Proteomes" id="UP000298860"/>
    </source>
</evidence>
<dbReference type="Proteomes" id="UP000298860">
    <property type="component" value="Unassembled WGS sequence"/>
</dbReference>
<reference evidence="3" key="1">
    <citation type="submission" date="2019-04" db="EMBL/GenBank/DDBJ databases">
        <title>Draft genome sequence of Pseudonocardiaceae bacterium SL3-2-4.</title>
        <authorList>
            <person name="Ningsih F."/>
            <person name="Yokota A."/>
            <person name="Sakai Y."/>
            <person name="Nanatani K."/>
            <person name="Yabe S."/>
            <person name="Oetari A."/>
            <person name="Sjamsuridzal W."/>
        </authorList>
    </citation>
    <scope>NUCLEOTIDE SEQUENCE [LARGE SCALE GENOMIC DNA]</scope>
    <source>
        <strain evidence="3">SL3-2-4</strain>
    </source>
</reference>
<evidence type="ECO:0000313" key="2">
    <source>
        <dbReference type="EMBL" id="GDY33456.1"/>
    </source>
</evidence>
<feature type="region of interest" description="Disordered" evidence="1">
    <location>
        <begin position="77"/>
        <end position="169"/>
    </location>
</feature>
<name>A0A4D4JGC2_9PSEU</name>
<evidence type="ECO:0000256" key="1">
    <source>
        <dbReference type="SAM" id="MobiDB-lite"/>
    </source>
</evidence>
<dbReference type="AlphaFoldDB" id="A0A4D4JGC2"/>
<sequence length="169" mass="18130">MADWTAARVLAWRDVVGGDLLDRVHALVMASLPADHEVWRTIRGDAVLASRIRGMLPGVQRRVADARDAAMGKVRVSAAKRALDPPREDAGLRQRPHRMIPAPARPETRTAPSADAMPAQSTKTAAVRSRDHSFQAEANPEPQAKPRAPLFQAPGTAPTSPTRGTGAAE</sequence>
<dbReference type="EMBL" id="BJFL01000043">
    <property type="protein sequence ID" value="GDY33456.1"/>
    <property type="molecule type" value="Genomic_DNA"/>
</dbReference>
<gene>
    <name evidence="2" type="ORF">GTS_50890</name>
</gene>
<protein>
    <submittedName>
        <fullName evidence="2">Uncharacterized protein</fullName>
    </submittedName>
</protein>
<comment type="caution">
    <text evidence="2">The sequence shown here is derived from an EMBL/GenBank/DDBJ whole genome shotgun (WGS) entry which is preliminary data.</text>
</comment>
<organism evidence="2 3">
    <name type="scientific">Gandjariella thermophila</name>
    <dbReference type="NCBI Taxonomy" id="1931992"/>
    <lineage>
        <taxon>Bacteria</taxon>
        <taxon>Bacillati</taxon>
        <taxon>Actinomycetota</taxon>
        <taxon>Actinomycetes</taxon>
        <taxon>Pseudonocardiales</taxon>
        <taxon>Pseudonocardiaceae</taxon>
        <taxon>Gandjariella</taxon>
    </lineage>
</organism>
<keyword evidence="3" id="KW-1185">Reference proteome</keyword>
<accession>A0A4D4JGC2</accession>
<proteinExistence type="predicted"/>